<feature type="region of interest" description="Disordered" evidence="1">
    <location>
        <begin position="458"/>
        <end position="487"/>
    </location>
</feature>
<name>A0A438N7U4_EXOME</name>
<evidence type="ECO:0000313" key="2">
    <source>
        <dbReference type="EMBL" id="RVX71699.1"/>
    </source>
</evidence>
<sequence length="550" mass="63318">MPLPVKDLLDPTSLLPEHLLYHQRKPFQYNDILIDVSDLQKKSAWNTPKLTQRLGECGLDMGDLSSFPNEVIYNLLTLSPITSVLKLRQTNHSAKHLIERWQPYQVVMENQAGLIAVGAMVATDAGAMCTFPQLADVLFTTRCDICGNHGEILHLLKLKRCCMKCLAERRELLAIHEGYARHVMGLSEAEIASVPHLNTIPRKTFWGYPMHISFFGRALDYTAAMEIASKKGWTAPAHPSPEPKDATYLQLKPTNKRLKEEERSIQPRQQTPIHERRIINSKMTLPPSIIKPPETDYVQHMCSVKIPAMTRTPKRDQKGVTNTSVDIVPGYHCEGCAFYWNYHSPLPYQFHQLYAHDKSKGPTEFTEHVRHCFYAHCHWTRINNQLNPVPLNRQIISLNARKETYYFPRNPRIKLRDGFRDFEMIPSRAAQLITLYEDECEAFQQPCEWPVLETPTIWSSPTLGDEKSRNKKRKRSHDDPEPSPLDRRDQYWDVLVSQDAISQANWACADSRNGHSSLFKGPYRMLVAKMDRFRARGLVCAENALSFDRF</sequence>
<accession>A0A438N7U4</accession>
<gene>
    <name evidence="2" type="ORF">B0A52_03883</name>
</gene>
<protein>
    <recommendedName>
        <fullName evidence="4">F-box domain-containing protein</fullName>
    </recommendedName>
</protein>
<organism evidence="2 3">
    <name type="scientific">Exophiala mesophila</name>
    <name type="common">Black yeast-like fungus</name>
    <dbReference type="NCBI Taxonomy" id="212818"/>
    <lineage>
        <taxon>Eukaryota</taxon>
        <taxon>Fungi</taxon>
        <taxon>Dikarya</taxon>
        <taxon>Ascomycota</taxon>
        <taxon>Pezizomycotina</taxon>
        <taxon>Eurotiomycetes</taxon>
        <taxon>Chaetothyriomycetidae</taxon>
        <taxon>Chaetothyriales</taxon>
        <taxon>Herpotrichiellaceae</taxon>
        <taxon>Exophiala</taxon>
    </lineage>
</organism>
<comment type="caution">
    <text evidence="2">The sequence shown here is derived from an EMBL/GenBank/DDBJ whole genome shotgun (WGS) entry which is preliminary data.</text>
</comment>
<evidence type="ECO:0008006" key="4">
    <source>
        <dbReference type="Google" id="ProtNLM"/>
    </source>
</evidence>
<evidence type="ECO:0000256" key="1">
    <source>
        <dbReference type="SAM" id="MobiDB-lite"/>
    </source>
</evidence>
<dbReference type="Proteomes" id="UP000288859">
    <property type="component" value="Unassembled WGS sequence"/>
</dbReference>
<feature type="compositionally biased region" description="Basic and acidic residues" evidence="1">
    <location>
        <begin position="476"/>
        <end position="487"/>
    </location>
</feature>
<reference evidence="2 3" key="1">
    <citation type="submission" date="2017-03" db="EMBL/GenBank/DDBJ databases">
        <title>Genomes of endolithic fungi from Antarctica.</title>
        <authorList>
            <person name="Coleine C."/>
            <person name="Masonjones S."/>
            <person name="Stajich J.E."/>
        </authorList>
    </citation>
    <scope>NUCLEOTIDE SEQUENCE [LARGE SCALE GENOMIC DNA]</scope>
    <source>
        <strain evidence="2 3">CCFEE 6314</strain>
    </source>
</reference>
<dbReference type="EMBL" id="NAJM01000016">
    <property type="protein sequence ID" value="RVX71699.1"/>
    <property type="molecule type" value="Genomic_DNA"/>
</dbReference>
<dbReference type="AlphaFoldDB" id="A0A438N7U4"/>
<evidence type="ECO:0000313" key="3">
    <source>
        <dbReference type="Proteomes" id="UP000288859"/>
    </source>
</evidence>
<dbReference type="VEuPathDB" id="FungiDB:PV10_08496"/>
<dbReference type="OrthoDB" id="2687876at2759"/>
<proteinExistence type="predicted"/>